<comment type="similarity">
    <text evidence="2">Belongs to the BMP lipoprotein family.</text>
</comment>
<dbReference type="CDD" id="cd06354">
    <property type="entry name" value="PBP1_PrnA-like"/>
    <property type="match status" value="1"/>
</dbReference>
<evidence type="ECO:0000256" key="7">
    <source>
        <dbReference type="SAM" id="SignalP"/>
    </source>
</evidence>
<dbReference type="Gene3D" id="3.40.50.2300">
    <property type="match status" value="2"/>
</dbReference>
<accession>A0A211ZSI1</accession>
<dbReference type="PANTHER" id="PTHR34296:SF2">
    <property type="entry name" value="ABC TRANSPORTER GUANOSINE-BINDING PROTEIN NUPN"/>
    <property type="match status" value="1"/>
</dbReference>
<dbReference type="InterPro" id="IPR003760">
    <property type="entry name" value="PnrA-like"/>
</dbReference>
<comment type="subcellular location">
    <subcellularLocation>
        <location evidence="1">Cell membrane</location>
        <topology evidence="1">Lipid-anchor</topology>
    </subcellularLocation>
</comment>
<sequence>MILDRRALLASLGLAMAGLSVMAAADPGPADHRTGGEDIPVTPGVIYAIGEKRDGGFNEGALRALEFFRNETGDAFLEAELPSVDGFAAAADGLIRQGATLVIAVGFYYTDAVKAAAAAHPGTSFVLVDGVAEGPNIRSIVFREQEGAYLVGVLAALASKSGTIGFVGAADVPVLRKFADGYAAGAKATRPEITTLTDYIGTDATAFRDRDGATAIARDQIGRGADVLFAVAGEANLGVFQAARDAEKLAIGVDSNQNGVVPGTILTSMLKRVDIAVLRSLDDMRAGTWAPGLVTLGVREHAVGWAIDDNNRPLVTPAMEDAVETARRAIADGTITVPDPTAR</sequence>
<dbReference type="EMBL" id="NHON01000007">
    <property type="protein sequence ID" value="OWJ68220.1"/>
    <property type="molecule type" value="Genomic_DNA"/>
</dbReference>
<keyword evidence="10" id="KW-1185">Reference proteome</keyword>
<name>A0A211ZSI1_9PROT</name>
<evidence type="ECO:0000256" key="2">
    <source>
        <dbReference type="ARBA" id="ARBA00008610"/>
    </source>
</evidence>
<evidence type="ECO:0000256" key="3">
    <source>
        <dbReference type="ARBA" id="ARBA00022475"/>
    </source>
</evidence>
<keyword evidence="4 7" id="KW-0732">Signal</keyword>
<dbReference type="AlphaFoldDB" id="A0A211ZSI1"/>
<evidence type="ECO:0000256" key="6">
    <source>
        <dbReference type="ARBA" id="ARBA00023288"/>
    </source>
</evidence>
<evidence type="ECO:0000256" key="1">
    <source>
        <dbReference type="ARBA" id="ARBA00004193"/>
    </source>
</evidence>
<evidence type="ECO:0000259" key="8">
    <source>
        <dbReference type="Pfam" id="PF02608"/>
    </source>
</evidence>
<feature type="chain" id="PRO_5012284354" description="ABC transporter substrate-binding protein PnrA-like domain-containing protein" evidence="7">
    <location>
        <begin position="24"/>
        <end position="343"/>
    </location>
</feature>
<dbReference type="RefSeq" id="WP_088150098.1">
    <property type="nucleotide sequence ID" value="NZ_NHON01000007.1"/>
</dbReference>
<proteinExistence type="inferred from homology"/>
<keyword evidence="5" id="KW-0472">Membrane</keyword>
<dbReference type="InterPro" id="IPR028082">
    <property type="entry name" value="Peripla_BP_I"/>
</dbReference>
<dbReference type="InterPro" id="IPR050957">
    <property type="entry name" value="BMP_lipoprotein"/>
</dbReference>
<reference evidence="10" key="1">
    <citation type="submission" date="2017-05" db="EMBL/GenBank/DDBJ databases">
        <authorList>
            <person name="Macchi M."/>
            <person name="Festa S."/>
            <person name="Coppotelli B.M."/>
            <person name="Morelli I.S."/>
        </authorList>
    </citation>
    <scope>NUCLEOTIDE SEQUENCE [LARGE SCALE GENOMIC DNA]</scope>
    <source>
        <strain evidence="10">I</strain>
    </source>
</reference>
<organism evidence="9 10">
    <name type="scientific">Inquilinus limosus</name>
    <dbReference type="NCBI Taxonomy" id="171674"/>
    <lineage>
        <taxon>Bacteria</taxon>
        <taxon>Pseudomonadati</taxon>
        <taxon>Pseudomonadota</taxon>
        <taxon>Alphaproteobacteria</taxon>
        <taxon>Rhodospirillales</taxon>
        <taxon>Rhodospirillaceae</taxon>
        <taxon>Inquilinus</taxon>
    </lineage>
</organism>
<evidence type="ECO:0000256" key="4">
    <source>
        <dbReference type="ARBA" id="ARBA00022729"/>
    </source>
</evidence>
<feature type="domain" description="ABC transporter substrate-binding protein PnrA-like" evidence="8">
    <location>
        <begin position="53"/>
        <end position="330"/>
    </location>
</feature>
<feature type="signal peptide" evidence="7">
    <location>
        <begin position="1"/>
        <end position="23"/>
    </location>
</feature>
<dbReference type="GO" id="GO:0005886">
    <property type="term" value="C:plasma membrane"/>
    <property type="evidence" value="ECO:0007669"/>
    <property type="project" value="UniProtKB-SubCell"/>
</dbReference>
<protein>
    <recommendedName>
        <fullName evidence="8">ABC transporter substrate-binding protein PnrA-like domain-containing protein</fullName>
    </recommendedName>
</protein>
<dbReference type="Proteomes" id="UP000196655">
    <property type="component" value="Unassembled WGS sequence"/>
</dbReference>
<evidence type="ECO:0000256" key="5">
    <source>
        <dbReference type="ARBA" id="ARBA00023136"/>
    </source>
</evidence>
<dbReference type="PANTHER" id="PTHR34296">
    <property type="entry name" value="TRANSCRIPTIONAL ACTIVATOR PROTEIN MED"/>
    <property type="match status" value="1"/>
</dbReference>
<dbReference type="STRING" id="1122125.GCA_000423185_04005"/>
<keyword evidence="3" id="KW-1003">Cell membrane</keyword>
<gene>
    <name evidence="9" type="ORF">BWR60_05980</name>
</gene>
<dbReference type="OrthoDB" id="9784230at2"/>
<keyword evidence="6" id="KW-0449">Lipoprotein</keyword>
<evidence type="ECO:0000313" key="9">
    <source>
        <dbReference type="EMBL" id="OWJ68220.1"/>
    </source>
</evidence>
<evidence type="ECO:0000313" key="10">
    <source>
        <dbReference type="Proteomes" id="UP000196655"/>
    </source>
</evidence>
<dbReference type="Pfam" id="PF02608">
    <property type="entry name" value="Bmp"/>
    <property type="match status" value="1"/>
</dbReference>
<dbReference type="SUPFAM" id="SSF53822">
    <property type="entry name" value="Periplasmic binding protein-like I"/>
    <property type="match status" value="1"/>
</dbReference>
<comment type="caution">
    <text evidence="9">The sequence shown here is derived from an EMBL/GenBank/DDBJ whole genome shotgun (WGS) entry which is preliminary data.</text>
</comment>